<dbReference type="InterPro" id="IPR042213">
    <property type="entry name" value="NBD_C_sf"/>
</dbReference>
<organism evidence="15 16">
    <name type="scientific">Janthinobacterium lividum</name>
    <dbReference type="NCBI Taxonomy" id="29581"/>
    <lineage>
        <taxon>Bacteria</taxon>
        <taxon>Pseudomonadati</taxon>
        <taxon>Pseudomonadota</taxon>
        <taxon>Betaproteobacteria</taxon>
        <taxon>Burkholderiales</taxon>
        <taxon>Oxalobacteraceae</taxon>
        <taxon>Janthinobacterium</taxon>
    </lineage>
</organism>
<evidence type="ECO:0000259" key="13">
    <source>
        <dbReference type="Pfam" id="PF07005"/>
    </source>
</evidence>
<evidence type="ECO:0000259" key="14">
    <source>
        <dbReference type="Pfam" id="PF17042"/>
    </source>
</evidence>
<keyword evidence="2" id="KW-0808">Transferase</keyword>
<dbReference type="GO" id="GO:0016301">
    <property type="term" value="F:kinase activity"/>
    <property type="evidence" value="ECO:0007669"/>
    <property type="project" value="UniProtKB-KW"/>
</dbReference>
<dbReference type="EMBL" id="LFKP01000005">
    <property type="protein sequence ID" value="OHV97156.1"/>
    <property type="molecule type" value="Genomic_DNA"/>
</dbReference>
<name>A0A1S1UA50_9BURK</name>
<evidence type="ECO:0000256" key="11">
    <source>
        <dbReference type="ARBA" id="ARBA00039461"/>
    </source>
</evidence>
<dbReference type="Gene3D" id="3.40.980.20">
    <property type="entry name" value="Four-carbon acid sugar kinase, nucleotide binding domain"/>
    <property type="match status" value="1"/>
</dbReference>
<evidence type="ECO:0000256" key="9">
    <source>
        <dbReference type="ARBA" id="ARBA00037335"/>
    </source>
</evidence>
<comment type="function">
    <text evidence="9">Catalyzes the ATP-dependent phosphorylation of 3-oxo-tetronate to 3-oxo-tetronate 4-phosphate.</text>
</comment>
<feature type="domain" description="Four-carbon acid sugar kinase nucleotide binding" evidence="14">
    <location>
        <begin position="260"/>
        <end position="426"/>
    </location>
</feature>
<dbReference type="InterPro" id="IPR037051">
    <property type="entry name" value="4-carb_acid_sugar_kinase_N_sf"/>
</dbReference>
<dbReference type="GO" id="GO:0005524">
    <property type="term" value="F:ATP binding"/>
    <property type="evidence" value="ECO:0007669"/>
    <property type="project" value="UniProtKB-KW"/>
</dbReference>
<proteinExistence type="inferred from homology"/>
<gene>
    <name evidence="15" type="ORF">AKG95_07705</name>
</gene>
<comment type="caution">
    <text evidence="15">The sequence shown here is derived from an EMBL/GenBank/DDBJ whole genome shotgun (WGS) entry which is preliminary data.</text>
</comment>
<dbReference type="InterPro" id="IPR031475">
    <property type="entry name" value="NBD_C"/>
</dbReference>
<dbReference type="NCBIfam" id="NF043035">
    <property type="entry name" value="OxoTetrKin"/>
    <property type="match status" value="1"/>
</dbReference>
<dbReference type="InterPro" id="IPR050007">
    <property type="entry name" value="OtnK"/>
</dbReference>
<protein>
    <recommendedName>
        <fullName evidence="11">3-oxo-tetronate kinase</fullName>
        <ecNumber evidence="10">2.7.1.217</ecNumber>
    </recommendedName>
    <alternativeName>
        <fullName evidence="12">3-dehydrotetronate 4-kinase</fullName>
    </alternativeName>
</protein>
<sequence length="434" mass="44711">MMTVLLGCIADDFTGGTDLAGMLVKAGMRTVQLIGVPQGPPPGDIDAVVIALKSRTNAPEDAVAESLAALAWLQQAGCRQFYFKYCSTFDSTPRGNIGPVAEALMRALDTDFTIACPAFPANGRTIYKGNLFVGDMPLAESGMRDHPLTPMTDSNLVRVLQQQVQAKVGLADFSVVEKGAAAIAQRFTDLRGQGCHFAVVDAVSNRDLEAIGAACADLKLITGGSGIALGLPQNFRQRGQLSPSPAGQAGRLPPASGFRAVISGSCSVATQQQVAHLRESAPSFHVDPLQLAAGGEVVDAVVEHALEWAGAHLAQGPVLIYATATPDAVRAVQAQLGVERAGALVEEALAAIAQGLVRLGVGQLIVAGGETSGAVVKALGVAGLRIGPEIDPGVPWTQALPAPGADGMAPLVLALKSGNFGTVDFFSKAWQVLA</sequence>
<feature type="domain" description="Four-carbon acid sugar kinase N-terminal" evidence="13">
    <location>
        <begin position="6"/>
        <end position="230"/>
    </location>
</feature>
<keyword evidence="5" id="KW-0067">ATP-binding</keyword>
<comment type="similarity">
    <text evidence="1">Belongs to the four-carbon acid sugar kinase family.</text>
</comment>
<evidence type="ECO:0000256" key="10">
    <source>
        <dbReference type="ARBA" id="ARBA00039095"/>
    </source>
</evidence>
<evidence type="ECO:0000256" key="7">
    <source>
        <dbReference type="ARBA" id="ARBA00035898"/>
    </source>
</evidence>
<keyword evidence="3" id="KW-0547">Nucleotide-binding</keyword>
<dbReference type="EC" id="2.7.1.217" evidence="10"/>
<evidence type="ECO:0000256" key="2">
    <source>
        <dbReference type="ARBA" id="ARBA00022679"/>
    </source>
</evidence>
<evidence type="ECO:0000313" key="15">
    <source>
        <dbReference type="EMBL" id="OHV97156.1"/>
    </source>
</evidence>
<dbReference type="Proteomes" id="UP000179840">
    <property type="component" value="Unassembled WGS sequence"/>
</dbReference>
<evidence type="ECO:0000256" key="4">
    <source>
        <dbReference type="ARBA" id="ARBA00022777"/>
    </source>
</evidence>
<accession>A0A1S1UA50</accession>
<dbReference type="Pfam" id="PF17042">
    <property type="entry name" value="NBD_C"/>
    <property type="match status" value="1"/>
</dbReference>
<dbReference type="AlphaFoldDB" id="A0A1S1UA50"/>
<evidence type="ECO:0000256" key="3">
    <source>
        <dbReference type="ARBA" id="ARBA00022741"/>
    </source>
</evidence>
<evidence type="ECO:0000256" key="8">
    <source>
        <dbReference type="ARBA" id="ARBA00036346"/>
    </source>
</evidence>
<reference evidence="15 16" key="1">
    <citation type="submission" date="2015-06" db="EMBL/GenBank/DDBJ databases">
        <title>Draft genome sequencing of a biphenyl-degrading bacterium, Janthinobacterium lividum MEG1.</title>
        <authorList>
            <person name="Shimodaira J."/>
            <person name="Hatta T."/>
        </authorList>
    </citation>
    <scope>NUCLEOTIDE SEQUENCE [LARGE SCALE GENOMIC DNA]</scope>
    <source>
        <strain evidence="15 16">MEG1</strain>
    </source>
</reference>
<dbReference type="SUPFAM" id="SSF142764">
    <property type="entry name" value="YgbK-like"/>
    <property type="match status" value="1"/>
</dbReference>
<dbReference type="Pfam" id="PF07005">
    <property type="entry name" value="SBD_N"/>
    <property type="match status" value="1"/>
</dbReference>
<evidence type="ECO:0000256" key="12">
    <source>
        <dbReference type="ARBA" id="ARBA00041377"/>
    </source>
</evidence>
<keyword evidence="4" id="KW-0418">Kinase</keyword>
<evidence type="ECO:0000256" key="1">
    <source>
        <dbReference type="ARBA" id="ARBA00005715"/>
    </source>
</evidence>
<evidence type="ECO:0000256" key="6">
    <source>
        <dbReference type="ARBA" id="ARBA00023277"/>
    </source>
</evidence>
<evidence type="ECO:0000256" key="5">
    <source>
        <dbReference type="ARBA" id="ARBA00022840"/>
    </source>
</evidence>
<dbReference type="InterPro" id="IPR010737">
    <property type="entry name" value="4-carb_acid_sugar_kinase_N"/>
</dbReference>
<dbReference type="Gene3D" id="3.40.50.10840">
    <property type="entry name" value="Putative sugar-binding, N-terminal domain"/>
    <property type="match status" value="1"/>
</dbReference>
<evidence type="ECO:0000313" key="16">
    <source>
        <dbReference type="Proteomes" id="UP000179840"/>
    </source>
</evidence>
<keyword evidence="6" id="KW-0119">Carbohydrate metabolism</keyword>
<comment type="catalytic activity">
    <reaction evidence="8">
        <text>3-dehydro-D-erythronate + ATP = 3-dehydro-4-O-phospho-D-erythronate + ADP + H(+)</text>
        <dbReference type="Rhea" id="RHEA:52556"/>
        <dbReference type="ChEBI" id="CHEBI:15378"/>
        <dbReference type="ChEBI" id="CHEBI:30616"/>
        <dbReference type="ChEBI" id="CHEBI:57958"/>
        <dbReference type="ChEBI" id="CHEBI:136593"/>
        <dbReference type="ChEBI" id="CHEBI:456216"/>
        <dbReference type="EC" id="2.7.1.217"/>
    </reaction>
</comment>
<comment type="catalytic activity">
    <reaction evidence="7">
        <text>3-dehydro-L-erythronate + ATP = 3-dehydro-4-O-phospho-L-erythronate + ADP + H(+)</text>
        <dbReference type="Rhea" id="RHEA:52552"/>
        <dbReference type="ChEBI" id="CHEBI:15378"/>
        <dbReference type="ChEBI" id="CHEBI:30616"/>
        <dbReference type="ChEBI" id="CHEBI:136592"/>
        <dbReference type="ChEBI" id="CHEBI:136670"/>
        <dbReference type="ChEBI" id="CHEBI:456216"/>
        <dbReference type="EC" id="2.7.1.217"/>
    </reaction>
</comment>